<evidence type="ECO:0000313" key="10">
    <source>
        <dbReference type="EMBL" id="ACL30619.1"/>
    </source>
</evidence>
<accession>A0A7U3YAD5</accession>
<keyword evidence="6 8" id="KW-0862">Zinc</keyword>
<dbReference type="GO" id="GO:0008270">
    <property type="term" value="F:zinc ion binding"/>
    <property type="evidence" value="ECO:0007669"/>
    <property type="project" value="UniProtKB-UniRule"/>
</dbReference>
<evidence type="ECO:0000256" key="8">
    <source>
        <dbReference type="HAMAP-Rule" id="MF_00972"/>
    </source>
</evidence>
<comment type="subunit">
    <text evidence="2 8">Homodimer.</text>
</comment>
<evidence type="ECO:0000259" key="9">
    <source>
        <dbReference type="PROSITE" id="PS51747"/>
    </source>
</evidence>
<comment type="cofactor">
    <cofactor evidence="8">
        <name>Zn(2+)</name>
        <dbReference type="ChEBI" id="CHEBI:29105"/>
    </cofactor>
    <text evidence="8">Binds 1 zinc ion per subunit.</text>
</comment>
<dbReference type="InterPro" id="IPR016192">
    <property type="entry name" value="APOBEC/CMP_deaminase_Zn-bd"/>
</dbReference>
<dbReference type="GO" id="GO:0002100">
    <property type="term" value="P:tRNA wobble adenosine to inosine editing"/>
    <property type="evidence" value="ECO:0007669"/>
    <property type="project" value="UniProtKB-UniRule"/>
</dbReference>
<sequence>MKYEKDKNWMKIALKYAYYAKEKGEIPIGAILVFKERIIGIGWNSSISKNDPTAHAEIIALRGAGKKIKNYRLLNTTLYVTLQPCIMCCGAIIQSRIKRLVFGANCNSSDHRFSLKNLFCNPQKDYKLDIKKNVMQRECSDILINFFQKKRKNKIHICKKI</sequence>
<evidence type="ECO:0000256" key="6">
    <source>
        <dbReference type="ARBA" id="ARBA00022833"/>
    </source>
</evidence>
<keyword evidence="4 8" id="KW-0479">Metal-binding</keyword>
<dbReference type="Pfam" id="PF00383">
    <property type="entry name" value="dCMP_cyt_deam_1"/>
    <property type="match status" value="1"/>
</dbReference>
<dbReference type="EC" id="3.5.4.33" evidence="8"/>
<protein>
    <recommendedName>
        <fullName evidence="8">tRNA-specific adenosine deaminase</fullName>
        <ecNumber evidence="8">3.5.4.33</ecNumber>
    </recommendedName>
</protein>
<comment type="function">
    <text evidence="8">Catalyzes the deamination of adenosine to inosine at the wobble position 34 of tRNA(Arg2).</text>
</comment>
<dbReference type="PANTHER" id="PTHR11079:SF202">
    <property type="entry name" value="TRNA-SPECIFIC ADENOSINE DEAMINASE"/>
    <property type="match status" value="1"/>
</dbReference>
<dbReference type="EMBL" id="CP001161">
    <property type="protein sequence ID" value="ACL30619.1"/>
    <property type="molecule type" value="Genomic_DNA"/>
</dbReference>
<comment type="similarity">
    <text evidence="1">Belongs to the cytidine and deoxycytidylate deaminase family. ADAT2 subfamily.</text>
</comment>
<keyword evidence="5 8" id="KW-0378">Hydrolase</keyword>
<dbReference type="KEGG" id="bap:BUAP5A_250"/>
<evidence type="ECO:0000256" key="7">
    <source>
        <dbReference type="ARBA" id="ARBA00048045"/>
    </source>
</evidence>
<evidence type="ECO:0000256" key="5">
    <source>
        <dbReference type="ARBA" id="ARBA00022801"/>
    </source>
</evidence>
<dbReference type="RefSeq" id="WP_009874209.1">
    <property type="nucleotide sequence ID" value="NC_011833.1"/>
</dbReference>
<dbReference type="PROSITE" id="PS00903">
    <property type="entry name" value="CYT_DCMP_DEAMINASES_1"/>
    <property type="match status" value="1"/>
</dbReference>
<evidence type="ECO:0000256" key="3">
    <source>
        <dbReference type="ARBA" id="ARBA00022694"/>
    </source>
</evidence>
<dbReference type="InterPro" id="IPR016193">
    <property type="entry name" value="Cytidine_deaminase-like"/>
</dbReference>
<evidence type="ECO:0000256" key="4">
    <source>
        <dbReference type="ARBA" id="ARBA00022723"/>
    </source>
</evidence>
<dbReference type="InterPro" id="IPR002125">
    <property type="entry name" value="CMP_dCMP_dom"/>
</dbReference>
<proteinExistence type="inferred from homology"/>
<dbReference type="AlphaFoldDB" id="A0A7U3YAD5"/>
<keyword evidence="3 8" id="KW-0819">tRNA processing</keyword>
<feature type="binding site" evidence="8">
    <location>
        <position position="55"/>
    </location>
    <ligand>
        <name>Zn(2+)</name>
        <dbReference type="ChEBI" id="CHEBI:29105"/>
        <note>catalytic</note>
    </ligand>
</feature>
<dbReference type="HAMAP" id="MF_00972">
    <property type="entry name" value="tRNA_aden_deaminase"/>
    <property type="match status" value="1"/>
</dbReference>
<reference evidence="10 11" key="1">
    <citation type="journal article" date="2009" name="Science">
        <title>The dynamics and time scale of ongoing genomic erosion in symbiotic bacteria.</title>
        <authorList>
            <person name="Moran N.A."/>
            <person name="McLaughlin H.J."/>
            <person name="Sorek R."/>
        </authorList>
    </citation>
    <scope>NUCLEOTIDE SEQUENCE [LARGE SCALE GENOMIC DNA]</scope>
    <source>
        <strain evidence="10 11">5A</strain>
    </source>
</reference>
<feature type="domain" description="CMP/dCMP-type deaminase" evidence="9">
    <location>
        <begin position="4"/>
        <end position="116"/>
    </location>
</feature>
<evidence type="ECO:0000313" key="11">
    <source>
        <dbReference type="Proteomes" id="UP000006904"/>
    </source>
</evidence>
<name>A0A7U3YAD5_BUCA5</name>
<gene>
    <name evidence="10" type="primary">yfhC</name>
    <name evidence="8" type="synonym">tadA</name>
    <name evidence="10" type="ordered locus">BUAP5A_250</name>
</gene>
<evidence type="ECO:0000256" key="2">
    <source>
        <dbReference type="ARBA" id="ARBA00011738"/>
    </source>
</evidence>
<dbReference type="SUPFAM" id="SSF53927">
    <property type="entry name" value="Cytidine deaminase-like"/>
    <property type="match status" value="1"/>
</dbReference>
<evidence type="ECO:0000256" key="1">
    <source>
        <dbReference type="ARBA" id="ARBA00010669"/>
    </source>
</evidence>
<comment type="catalytic activity">
    <reaction evidence="7 8">
        <text>adenosine(34) in tRNA + H2O + H(+) = inosine(34) in tRNA + NH4(+)</text>
        <dbReference type="Rhea" id="RHEA:43168"/>
        <dbReference type="Rhea" id="RHEA-COMP:10373"/>
        <dbReference type="Rhea" id="RHEA-COMP:10374"/>
        <dbReference type="ChEBI" id="CHEBI:15377"/>
        <dbReference type="ChEBI" id="CHEBI:15378"/>
        <dbReference type="ChEBI" id="CHEBI:28938"/>
        <dbReference type="ChEBI" id="CHEBI:74411"/>
        <dbReference type="ChEBI" id="CHEBI:82852"/>
        <dbReference type="EC" id="3.5.4.33"/>
    </reaction>
</comment>
<dbReference type="PANTHER" id="PTHR11079">
    <property type="entry name" value="CYTOSINE DEAMINASE FAMILY MEMBER"/>
    <property type="match status" value="1"/>
</dbReference>
<dbReference type="GO" id="GO:0052717">
    <property type="term" value="F:tRNA-specific adenosine-34 deaminase activity"/>
    <property type="evidence" value="ECO:0007669"/>
    <property type="project" value="UniProtKB-UniRule"/>
</dbReference>
<feature type="binding site" evidence="8">
    <location>
        <position position="88"/>
    </location>
    <ligand>
        <name>Zn(2+)</name>
        <dbReference type="ChEBI" id="CHEBI:29105"/>
        <note>catalytic</note>
    </ligand>
</feature>
<feature type="active site" description="Proton donor" evidence="8">
    <location>
        <position position="57"/>
    </location>
</feature>
<dbReference type="CDD" id="cd01285">
    <property type="entry name" value="nucleoside_deaminase"/>
    <property type="match status" value="1"/>
</dbReference>
<feature type="binding site" evidence="8">
    <location>
        <position position="85"/>
    </location>
    <ligand>
        <name>Zn(2+)</name>
        <dbReference type="ChEBI" id="CHEBI:29105"/>
        <note>catalytic</note>
    </ligand>
</feature>
<dbReference type="PROSITE" id="PS51747">
    <property type="entry name" value="CYT_DCMP_DEAMINASES_2"/>
    <property type="match status" value="1"/>
</dbReference>
<dbReference type="OrthoDB" id="9802676at2"/>
<dbReference type="Proteomes" id="UP000006904">
    <property type="component" value="Chromosome"/>
</dbReference>
<dbReference type="NCBIfam" id="NF008113">
    <property type="entry name" value="PRK10860.1"/>
    <property type="match status" value="1"/>
</dbReference>
<dbReference type="InterPro" id="IPR028883">
    <property type="entry name" value="tRNA_aden_deaminase"/>
</dbReference>
<organism evidence="10 11">
    <name type="scientific">Buchnera aphidicola subsp. Acyrthosiphon pisum (strain 5A)</name>
    <dbReference type="NCBI Taxonomy" id="563178"/>
    <lineage>
        <taxon>Bacteria</taxon>
        <taxon>Pseudomonadati</taxon>
        <taxon>Pseudomonadota</taxon>
        <taxon>Gammaproteobacteria</taxon>
        <taxon>Enterobacterales</taxon>
        <taxon>Erwiniaceae</taxon>
        <taxon>Buchnera</taxon>
    </lineage>
</organism>
<dbReference type="Gene3D" id="3.40.140.10">
    <property type="entry name" value="Cytidine Deaminase, domain 2"/>
    <property type="match status" value="1"/>
</dbReference>